<dbReference type="GO" id="GO:0005975">
    <property type="term" value="P:carbohydrate metabolic process"/>
    <property type="evidence" value="ECO:0007669"/>
    <property type="project" value="InterPro"/>
</dbReference>
<evidence type="ECO:0000256" key="1">
    <source>
        <dbReference type="SAM" id="SignalP"/>
    </source>
</evidence>
<name>A0A0D8JEF2_9BACT</name>
<dbReference type="InterPro" id="IPR008928">
    <property type="entry name" value="6-hairpin_glycosidase_sf"/>
</dbReference>
<accession>A0A0D8JEF2</accession>
<feature type="chain" id="PRO_5002331268" evidence="1">
    <location>
        <begin position="21"/>
        <end position="381"/>
    </location>
</feature>
<evidence type="ECO:0000313" key="2">
    <source>
        <dbReference type="EMBL" id="KJF45270.1"/>
    </source>
</evidence>
<organism evidence="2 3">
    <name type="scientific">Draconibacterium sediminis</name>
    <dbReference type="NCBI Taxonomy" id="1544798"/>
    <lineage>
        <taxon>Bacteria</taxon>
        <taxon>Pseudomonadati</taxon>
        <taxon>Bacteroidota</taxon>
        <taxon>Bacteroidia</taxon>
        <taxon>Marinilabiliales</taxon>
        <taxon>Prolixibacteraceae</taxon>
        <taxon>Draconibacterium</taxon>
    </lineage>
</organism>
<dbReference type="EMBL" id="JRHC01000001">
    <property type="protein sequence ID" value="KJF45270.1"/>
    <property type="molecule type" value="Genomic_DNA"/>
</dbReference>
<dbReference type="PIRSF" id="PIRSF021505">
    <property type="entry name" value="O_gly_hdrol"/>
    <property type="match status" value="1"/>
</dbReference>
<dbReference type="PANTHER" id="PTHR47791:SF3">
    <property type="entry name" value="MEIOTICALLY UP-REGULATED GENE 191 PROTEIN"/>
    <property type="match status" value="1"/>
</dbReference>
<dbReference type="Gene3D" id="1.50.10.20">
    <property type="match status" value="1"/>
</dbReference>
<protein>
    <submittedName>
        <fullName evidence="2">Glycosyl hydrolase family 76</fullName>
    </submittedName>
</protein>
<dbReference type="SUPFAM" id="SSF48208">
    <property type="entry name" value="Six-hairpin glycosidases"/>
    <property type="match status" value="1"/>
</dbReference>
<feature type="signal peptide" evidence="1">
    <location>
        <begin position="1"/>
        <end position="20"/>
    </location>
</feature>
<gene>
    <name evidence="2" type="ORF">LH29_07770</name>
</gene>
<reference evidence="2 3" key="1">
    <citation type="submission" date="2014-09" db="EMBL/GenBank/DDBJ databases">
        <title>Draft Genome Sequence of Draconibacterium sp. JN14CK-3.</title>
        <authorList>
            <person name="Dong C."/>
            <person name="Lai Q."/>
            <person name="Shao Z."/>
        </authorList>
    </citation>
    <scope>NUCLEOTIDE SEQUENCE [LARGE SCALE GENOMIC DNA]</scope>
    <source>
        <strain evidence="2 3">JN14CK-3</strain>
    </source>
</reference>
<keyword evidence="2" id="KW-0378">Hydrolase</keyword>
<dbReference type="AlphaFoldDB" id="A0A0D8JEF2"/>
<evidence type="ECO:0000313" key="3">
    <source>
        <dbReference type="Proteomes" id="UP000032544"/>
    </source>
</evidence>
<proteinExistence type="predicted"/>
<dbReference type="OrthoDB" id="2505409at2"/>
<sequence length="381" mass="42883">MSKRLIVLAIISLFVFQACEKDEVDPGNGGGEETAISWAAAADSSSSSFIYSYWNPAAAYFHYNNLNNTDFHYWPQAHALDVAIDAYERTGDNFYLTTINDWYEGVKAKNGNTFLNVFYDDMEWNALAMLRAYNATNQERYKTAAISVWEDIQTGWNDNAGGGISWKKDQPYSKNACSNGPASILAARLYQQFGNEEDKEWALKIYDWEKEYLFNPANGAVYDNIDSRTGDIQKAWIFTYNQGTFLGSALELYNITGEKSYLNDAQKAADYTLNTLVNGSDRLLKDEGAGDGGLFKGIFVRYFTQLILHPDLSDGTRNRYLQFLKYNAEKLWQEGTDKNKLLYGTYWKNKPGSTSDLTTQTSGAMLIEAAALLEAEGLINP</sequence>
<keyword evidence="1" id="KW-0732">Signal</keyword>
<dbReference type="Proteomes" id="UP000032544">
    <property type="component" value="Unassembled WGS sequence"/>
</dbReference>
<dbReference type="InterPro" id="IPR005198">
    <property type="entry name" value="Glyco_hydro_76"/>
</dbReference>
<dbReference type="PATRIC" id="fig|1544798.3.peg.1557"/>
<comment type="caution">
    <text evidence="2">The sequence shown here is derived from an EMBL/GenBank/DDBJ whole genome shotgun (WGS) entry which is preliminary data.</text>
</comment>
<dbReference type="GO" id="GO:0016787">
    <property type="term" value="F:hydrolase activity"/>
    <property type="evidence" value="ECO:0007669"/>
    <property type="project" value="UniProtKB-KW"/>
</dbReference>
<dbReference type="PANTHER" id="PTHR47791">
    <property type="entry name" value="MEIOTICALLY UP-REGULATED GENE 191 PROTEIN"/>
    <property type="match status" value="1"/>
</dbReference>
<dbReference type="RefSeq" id="WP_045027302.1">
    <property type="nucleotide sequence ID" value="NZ_JRHC01000001.1"/>
</dbReference>
<dbReference type="PROSITE" id="PS51257">
    <property type="entry name" value="PROKAR_LIPOPROTEIN"/>
    <property type="match status" value="1"/>
</dbReference>
<dbReference type="InterPro" id="IPR014512">
    <property type="entry name" value="O_gly_hydro"/>
</dbReference>
<keyword evidence="3" id="KW-1185">Reference proteome</keyword>
<dbReference type="InterPro" id="IPR053169">
    <property type="entry name" value="MUG_Protein"/>
</dbReference>
<dbReference type="Pfam" id="PF03663">
    <property type="entry name" value="Glyco_hydro_76"/>
    <property type="match status" value="1"/>
</dbReference>
<dbReference type="STRING" id="1544798.LH29_07770"/>